<gene>
    <name evidence="1" type="ORF">BWQ96_10053</name>
</gene>
<proteinExistence type="predicted"/>
<accession>A0A2V3IDT3</accession>
<evidence type="ECO:0000313" key="2">
    <source>
        <dbReference type="Proteomes" id="UP000247409"/>
    </source>
</evidence>
<dbReference type="OrthoDB" id="10249433at2759"/>
<dbReference type="STRING" id="448386.A0A2V3IDT3"/>
<sequence>MIKLEFPILGVFRYLSRNRWQSKKRIKNLAIPLLFLSGLKDSYIPPAMMKQMHGLAVKSPLKEFVEFEDGTHNRTWANEGFYDSVASFMDRVENERKGAAIYDTAKVQSVSG</sequence>
<reference evidence="1 2" key="1">
    <citation type="journal article" date="2018" name="Mol. Biol. Evol.">
        <title>Analysis of the draft genome of the red seaweed Gracilariopsis chorda provides insights into genome size evolution in Rhodophyta.</title>
        <authorList>
            <person name="Lee J."/>
            <person name="Yang E.C."/>
            <person name="Graf L."/>
            <person name="Yang J.H."/>
            <person name="Qiu H."/>
            <person name="Zel Zion U."/>
            <person name="Chan C.X."/>
            <person name="Stephens T.G."/>
            <person name="Weber A.P.M."/>
            <person name="Boo G.H."/>
            <person name="Boo S.M."/>
            <person name="Kim K.M."/>
            <person name="Shin Y."/>
            <person name="Jung M."/>
            <person name="Lee S.J."/>
            <person name="Yim H.S."/>
            <person name="Lee J.H."/>
            <person name="Bhattacharya D."/>
            <person name="Yoon H.S."/>
        </authorList>
    </citation>
    <scope>NUCLEOTIDE SEQUENCE [LARGE SCALE GENOMIC DNA]</scope>
    <source>
        <strain evidence="1 2">SKKU-2015</strain>
        <tissue evidence="1">Whole body</tissue>
    </source>
</reference>
<keyword evidence="2" id="KW-1185">Reference proteome</keyword>
<dbReference type="EMBL" id="NBIV01000337">
    <property type="protein sequence ID" value="PXF40249.1"/>
    <property type="molecule type" value="Genomic_DNA"/>
</dbReference>
<dbReference type="Gene3D" id="3.40.50.1820">
    <property type="entry name" value="alpha/beta hydrolase"/>
    <property type="match status" value="1"/>
</dbReference>
<dbReference type="SUPFAM" id="SSF53474">
    <property type="entry name" value="alpha/beta-Hydrolases"/>
    <property type="match status" value="1"/>
</dbReference>
<name>A0A2V3IDT3_9FLOR</name>
<protein>
    <submittedName>
        <fullName evidence="1">Protein ABHD13</fullName>
    </submittedName>
</protein>
<dbReference type="Proteomes" id="UP000247409">
    <property type="component" value="Unassembled WGS sequence"/>
</dbReference>
<comment type="caution">
    <text evidence="1">The sequence shown here is derived from an EMBL/GenBank/DDBJ whole genome shotgun (WGS) entry which is preliminary data.</text>
</comment>
<dbReference type="AlphaFoldDB" id="A0A2V3IDT3"/>
<organism evidence="1 2">
    <name type="scientific">Gracilariopsis chorda</name>
    <dbReference type="NCBI Taxonomy" id="448386"/>
    <lineage>
        <taxon>Eukaryota</taxon>
        <taxon>Rhodophyta</taxon>
        <taxon>Florideophyceae</taxon>
        <taxon>Rhodymeniophycidae</taxon>
        <taxon>Gracilariales</taxon>
        <taxon>Gracilariaceae</taxon>
        <taxon>Gracilariopsis</taxon>
    </lineage>
</organism>
<dbReference type="InterPro" id="IPR029058">
    <property type="entry name" value="AB_hydrolase_fold"/>
</dbReference>
<evidence type="ECO:0000313" key="1">
    <source>
        <dbReference type="EMBL" id="PXF40249.1"/>
    </source>
</evidence>